<dbReference type="InterPro" id="IPR032675">
    <property type="entry name" value="LRR_dom_sf"/>
</dbReference>
<evidence type="ECO:0000259" key="3">
    <source>
        <dbReference type="SMART" id="SM00446"/>
    </source>
</evidence>
<gene>
    <name evidence="4" type="ORF">FSB_LOCUS13251</name>
</gene>
<dbReference type="Pfam" id="PF00400">
    <property type="entry name" value="WD40"/>
    <property type="match status" value="1"/>
</dbReference>
<dbReference type="SMART" id="SM00446">
    <property type="entry name" value="LRRcap"/>
    <property type="match status" value="1"/>
</dbReference>
<dbReference type="InterPro" id="IPR015943">
    <property type="entry name" value="WD40/YVTN_repeat-like_dom_sf"/>
</dbReference>
<name>A0A2N9FET7_FAGSY</name>
<evidence type="ECO:0000256" key="1">
    <source>
        <dbReference type="ARBA" id="ARBA00022737"/>
    </source>
</evidence>
<keyword evidence="2" id="KW-0853">WD repeat</keyword>
<dbReference type="GO" id="GO:0071493">
    <property type="term" value="P:cellular response to UV-B"/>
    <property type="evidence" value="ECO:0007669"/>
    <property type="project" value="InterPro"/>
</dbReference>
<dbReference type="InterPro" id="IPR046377">
    <property type="entry name" value="DHU1"/>
</dbReference>
<protein>
    <recommendedName>
        <fullName evidence="3">U2A'/phosphoprotein 32 family A C-terminal domain-containing protein</fullName>
    </recommendedName>
</protein>
<dbReference type="InterPro" id="IPR001680">
    <property type="entry name" value="WD40_rpt"/>
</dbReference>
<feature type="repeat" description="WD" evidence="2">
    <location>
        <begin position="619"/>
        <end position="654"/>
    </location>
</feature>
<dbReference type="SUPFAM" id="SSF50978">
    <property type="entry name" value="WD40 repeat-like"/>
    <property type="match status" value="1"/>
</dbReference>
<dbReference type="SUPFAM" id="SSF52058">
    <property type="entry name" value="L domain-like"/>
    <property type="match status" value="1"/>
</dbReference>
<dbReference type="PROSITE" id="PS50082">
    <property type="entry name" value="WD_REPEATS_2"/>
    <property type="match status" value="1"/>
</dbReference>
<dbReference type="InterPro" id="IPR003603">
    <property type="entry name" value="U2A'_phosphoprotein32A_C"/>
</dbReference>
<dbReference type="InterPro" id="IPR048514">
    <property type="entry name" value="DHU1_N"/>
</dbReference>
<evidence type="ECO:0000256" key="2">
    <source>
        <dbReference type="PROSITE-ProRule" id="PRU00221"/>
    </source>
</evidence>
<organism evidence="4">
    <name type="scientific">Fagus sylvatica</name>
    <name type="common">Beechnut</name>
    <dbReference type="NCBI Taxonomy" id="28930"/>
    <lineage>
        <taxon>Eukaryota</taxon>
        <taxon>Viridiplantae</taxon>
        <taxon>Streptophyta</taxon>
        <taxon>Embryophyta</taxon>
        <taxon>Tracheophyta</taxon>
        <taxon>Spermatophyta</taxon>
        <taxon>Magnoliopsida</taxon>
        <taxon>eudicotyledons</taxon>
        <taxon>Gunneridae</taxon>
        <taxon>Pentapetalae</taxon>
        <taxon>rosids</taxon>
        <taxon>fabids</taxon>
        <taxon>Fagales</taxon>
        <taxon>Fagaceae</taxon>
        <taxon>Fagus</taxon>
    </lineage>
</organism>
<dbReference type="Gene3D" id="2.130.10.10">
    <property type="entry name" value="YVTN repeat-like/Quinoprotein amine dehydrogenase"/>
    <property type="match status" value="1"/>
</dbReference>
<dbReference type="InterPro" id="IPR036322">
    <property type="entry name" value="WD40_repeat_dom_sf"/>
</dbReference>
<proteinExistence type="predicted"/>
<feature type="domain" description="U2A'/phosphoprotein 32 family A C-terminal" evidence="3">
    <location>
        <begin position="364"/>
        <end position="382"/>
    </location>
</feature>
<dbReference type="PANTHER" id="PTHR47201">
    <property type="entry name" value="BNAC09G30780D PROTEIN"/>
    <property type="match status" value="1"/>
</dbReference>
<dbReference type="Gene3D" id="3.80.10.10">
    <property type="entry name" value="Ribonuclease Inhibitor"/>
    <property type="match status" value="1"/>
</dbReference>
<dbReference type="EMBL" id="OIVN01000779">
    <property type="protein sequence ID" value="SPC85369.1"/>
    <property type="molecule type" value="Genomic_DNA"/>
</dbReference>
<dbReference type="SMART" id="SM00320">
    <property type="entry name" value="WD40"/>
    <property type="match status" value="4"/>
</dbReference>
<accession>A0A2N9FET7</accession>
<dbReference type="PANTHER" id="PTHR47201:SF3">
    <property type="entry name" value="U2A'_PHOSPHOPROTEIN 32 FAMILY A C-TERMINAL DOMAIN-CONTAINING PROTEIN"/>
    <property type="match status" value="1"/>
</dbReference>
<reference evidence="4" key="1">
    <citation type="submission" date="2018-02" db="EMBL/GenBank/DDBJ databases">
        <authorList>
            <person name="Cohen D.B."/>
            <person name="Kent A.D."/>
        </authorList>
    </citation>
    <scope>NUCLEOTIDE SEQUENCE</scope>
</reference>
<keyword evidence="1" id="KW-0677">Repeat</keyword>
<dbReference type="GO" id="GO:0080008">
    <property type="term" value="C:Cul4-RING E3 ubiquitin ligase complex"/>
    <property type="evidence" value="ECO:0007669"/>
    <property type="project" value="InterPro"/>
</dbReference>
<evidence type="ECO:0000313" key="4">
    <source>
        <dbReference type="EMBL" id="SPC85369.1"/>
    </source>
</evidence>
<sequence>MTISTLEACYLDSCKRHEVLPNSAVLSWFSKAKIQSWHNEKYSIVVSLDQLKDADVSPLIHAFMAAESSEINAVDILHESNCALSEENITALMHAINLKLRIVDLLDMSLTKDVLWDIFQDGLACEVLNLRSLHIRKLNIVGSFTRLHTLNLDFCTSLTGIQKDCFACMPNLMHLSMCETRVANLWTTTAALSKLPSLAELRFQNCLCCKDTGPCPASSGEKANFNVCGRTDMTQLNMAYYREVPSTNGRDAMCPALSTKEAVRNLISLDDSKTTCKIQSRTDDFSENSEVKLSSYLKGMCLLELSSTDLPDLNGWAKSQNKVSFGKLLIQDKDEFTMSFHKQHLTNGTLNKYNSYHPSPICFEKHYRDYMIASLPHLEVLDNIPIRKMDREMAKTNSSKYYEYLPYKRQQKESVVSVLHKREMGTSGIYFQKPFKPKQLYPYKNGQHFFLRSLSAAKLGSSAGPFLHPLSNFSHTFKEESKRLRPRQFEYHPTNSSLMAFGTLDGEVVVINHESGKIVSYIPSIGALNSVLGLCWLKKNPSKLVAGSDDGSLKLFDINNMPPKVADFYCCSASVTYDNFEQLTSLHINSTDDQFLASGYSKNVALYDISSGKRLQLFTNMHREPINVVKFANHSPFLFATSSFDRDVKMWDLRQNPVRPCYTASSSRGNVMVCLSPDDLYLLVSAVDNEVKQLLAVDGRLYTNFEIASTGSAHNYTRSYYMNGRDYIISGSCDEHVVRICCAQTGRRLRDVHLEDKESGNSMFVQSLRGDPFREFHMSILAASTRPSSKWEIIKVNMLASSHCAEKYSYEQRCGPSYILGG</sequence>
<dbReference type="AlphaFoldDB" id="A0A2N9FET7"/>
<dbReference type="Pfam" id="PF20919">
    <property type="entry name" value="DHU1_N"/>
    <property type="match status" value="1"/>
</dbReference>